<protein>
    <submittedName>
        <fullName evidence="2">Transcriptional regulator, PadR family</fullName>
    </submittedName>
</protein>
<dbReference type="PANTHER" id="PTHR33169">
    <property type="entry name" value="PADR-FAMILY TRANSCRIPTIONAL REGULATOR"/>
    <property type="match status" value="1"/>
</dbReference>
<dbReference type="InterPro" id="IPR036390">
    <property type="entry name" value="WH_DNA-bd_sf"/>
</dbReference>
<dbReference type="PANTHER" id="PTHR33169:SF14">
    <property type="entry name" value="TRANSCRIPTIONAL REGULATOR RV3488"/>
    <property type="match status" value="1"/>
</dbReference>
<dbReference type="STRING" id="394221.Mmar10_2361"/>
<feature type="domain" description="Transcription regulator PadR N-terminal" evidence="1">
    <location>
        <begin position="26"/>
        <end position="98"/>
    </location>
</feature>
<gene>
    <name evidence="2" type="ordered locus">Mmar10_2361</name>
</gene>
<reference evidence="2 3" key="1">
    <citation type="submission" date="2006-08" db="EMBL/GenBank/DDBJ databases">
        <title>Complete sequence of Maricaulis maris MCS10.</title>
        <authorList>
            <consortium name="US DOE Joint Genome Institute"/>
            <person name="Copeland A."/>
            <person name="Lucas S."/>
            <person name="Lapidus A."/>
            <person name="Barry K."/>
            <person name="Detter J.C."/>
            <person name="Glavina del Rio T."/>
            <person name="Hammon N."/>
            <person name="Israni S."/>
            <person name="Dalin E."/>
            <person name="Tice H."/>
            <person name="Pitluck S."/>
            <person name="Saunders E."/>
            <person name="Brettin T."/>
            <person name="Bruce D."/>
            <person name="Han C."/>
            <person name="Tapia R."/>
            <person name="Gilna P."/>
            <person name="Schmutz J."/>
            <person name="Larimer F."/>
            <person name="Land M."/>
            <person name="Hauser L."/>
            <person name="Kyrpides N."/>
            <person name="Mikhailova N."/>
            <person name="Viollier P."/>
            <person name="Stephens C."/>
            <person name="Richardson P."/>
        </authorList>
    </citation>
    <scope>NUCLEOTIDE SEQUENCE [LARGE SCALE GENOMIC DNA]</scope>
    <source>
        <strain evidence="2 3">MCS10</strain>
    </source>
</reference>
<dbReference type="InterPro" id="IPR005149">
    <property type="entry name" value="Tscrpt_reg_PadR_N"/>
</dbReference>
<dbReference type="SUPFAM" id="SSF46785">
    <property type="entry name" value="Winged helix' DNA-binding domain"/>
    <property type="match status" value="1"/>
</dbReference>
<dbReference type="Pfam" id="PF03551">
    <property type="entry name" value="PadR"/>
    <property type="match status" value="1"/>
</dbReference>
<evidence type="ECO:0000259" key="1">
    <source>
        <dbReference type="Pfam" id="PF03551"/>
    </source>
</evidence>
<dbReference type="InterPro" id="IPR052509">
    <property type="entry name" value="Metal_resp_DNA-bind_regulator"/>
</dbReference>
<evidence type="ECO:0000313" key="3">
    <source>
        <dbReference type="Proteomes" id="UP000001964"/>
    </source>
</evidence>
<organism evidence="2 3">
    <name type="scientific">Maricaulis maris (strain MCS10)</name>
    <name type="common">Caulobacter maris</name>
    <dbReference type="NCBI Taxonomy" id="394221"/>
    <lineage>
        <taxon>Bacteria</taxon>
        <taxon>Pseudomonadati</taxon>
        <taxon>Pseudomonadota</taxon>
        <taxon>Alphaproteobacteria</taxon>
        <taxon>Maricaulales</taxon>
        <taxon>Maricaulaceae</taxon>
        <taxon>Maricaulis</taxon>
    </lineage>
</organism>
<dbReference type="KEGG" id="mmr:Mmar10_2361"/>
<dbReference type="AlphaFoldDB" id="Q0AM40"/>
<evidence type="ECO:0000313" key="2">
    <source>
        <dbReference type="EMBL" id="ABI66653.1"/>
    </source>
</evidence>
<dbReference type="HOGENOM" id="CLU_063440_3_1_5"/>
<dbReference type="InterPro" id="IPR036388">
    <property type="entry name" value="WH-like_DNA-bd_sf"/>
</dbReference>
<dbReference type="Gene3D" id="1.10.10.10">
    <property type="entry name" value="Winged helix-like DNA-binding domain superfamily/Winged helix DNA-binding domain"/>
    <property type="match status" value="1"/>
</dbReference>
<accession>Q0AM40</accession>
<sequence>MTGTEMEDILDRWSSQARKGYFEMLLLARLQAGRAYGYQIVAALKQAPGFENLAEGTVYPVLTRMRKDGLVTAEWVADDSGPPRKYYTVTELGAHTLDAMREIWRRMDEVLLAQHAKEAS</sequence>
<keyword evidence="3" id="KW-1185">Reference proteome</keyword>
<proteinExistence type="predicted"/>
<dbReference type="Proteomes" id="UP000001964">
    <property type="component" value="Chromosome"/>
</dbReference>
<dbReference type="RefSeq" id="WP_011644298.1">
    <property type="nucleotide sequence ID" value="NC_008347.1"/>
</dbReference>
<dbReference type="eggNOG" id="COG1695">
    <property type="taxonomic scope" value="Bacteria"/>
</dbReference>
<name>Q0AM40_MARMM</name>
<dbReference type="EMBL" id="CP000449">
    <property type="protein sequence ID" value="ABI66653.1"/>
    <property type="molecule type" value="Genomic_DNA"/>
</dbReference>